<dbReference type="SUPFAM" id="SSF81301">
    <property type="entry name" value="Nucleotidyltransferase"/>
    <property type="match status" value="1"/>
</dbReference>
<dbReference type="SMART" id="SM00954">
    <property type="entry name" value="RelA_SpoT"/>
    <property type="match status" value="1"/>
</dbReference>
<reference evidence="2 3" key="1">
    <citation type="journal article" date="2021" name="ISME J.">
        <title>Genomic evolution of the class Acidithiobacillia: deep-branching Proteobacteria living in extreme acidic conditions.</title>
        <authorList>
            <person name="Moya-Beltran A."/>
            <person name="Beard S."/>
            <person name="Rojas-Villalobos C."/>
            <person name="Issotta F."/>
            <person name="Gallardo Y."/>
            <person name="Ulloa R."/>
            <person name="Giaveno A."/>
            <person name="Degli Esposti M."/>
            <person name="Johnson D.B."/>
            <person name="Quatrini R."/>
        </authorList>
    </citation>
    <scope>NUCLEOTIDE SEQUENCE [LARGE SCALE GENOMIC DNA]</scope>
    <source>
        <strain evidence="2 3">RW2</strain>
    </source>
</reference>
<evidence type="ECO:0000259" key="1">
    <source>
        <dbReference type="SMART" id="SM00954"/>
    </source>
</evidence>
<dbReference type="PANTHER" id="PTHR41773:SF1">
    <property type="entry name" value="RELA_SPOT DOMAIN-CONTAINING PROTEIN"/>
    <property type="match status" value="1"/>
</dbReference>
<dbReference type="InterPro" id="IPR043519">
    <property type="entry name" value="NT_sf"/>
</dbReference>
<dbReference type="RefSeq" id="WP_215883759.1">
    <property type="nucleotide sequence ID" value="NZ_JAAOMP010000088.1"/>
</dbReference>
<organism evidence="2 3">
    <name type="scientific">Acidithiobacillus sulfurivorans</name>
    <dbReference type="NCBI Taxonomy" id="1958756"/>
    <lineage>
        <taxon>Bacteria</taxon>
        <taxon>Pseudomonadati</taxon>
        <taxon>Pseudomonadota</taxon>
        <taxon>Acidithiobacillia</taxon>
        <taxon>Acidithiobacillales</taxon>
        <taxon>Acidithiobacillaceae</taxon>
        <taxon>Acidithiobacillus</taxon>
    </lineage>
</organism>
<dbReference type="EMBL" id="JAAOMP010000088">
    <property type="protein sequence ID" value="MBU2760118.1"/>
    <property type="molecule type" value="Genomic_DNA"/>
</dbReference>
<evidence type="ECO:0000313" key="2">
    <source>
        <dbReference type="EMBL" id="MBU2760118.1"/>
    </source>
</evidence>
<gene>
    <name evidence="2" type="ORF">HAP95_08125</name>
</gene>
<feature type="domain" description="RelA/SpoT" evidence="1">
    <location>
        <begin position="51"/>
        <end position="180"/>
    </location>
</feature>
<accession>A0ABS5ZY18</accession>
<dbReference type="Pfam" id="PF04607">
    <property type="entry name" value="RelA_SpoT"/>
    <property type="match status" value="1"/>
</dbReference>
<dbReference type="CDD" id="cd05399">
    <property type="entry name" value="NT_Rel-Spo_like"/>
    <property type="match status" value="1"/>
</dbReference>
<sequence>MNEFDIKSQWESDRPIYEVWAKFVRDEICGELDSAVRPLTIGEFLRMPVMPRLKEINSLIDKALFRGKNYQDPYAEITDKVGMRFVVLLTSDIKIIEDVISVSTNWSTSKDRDYEEEREAKPLEFAYQSVHYVVRASRDLTVSAITIPEGTPCEIQLRTLLQHAHSELTHDSIYKSQRTASPKTQRVIARSMALIETTDDFFEQVVVELGNATESERNATTVLDRVYREYVKLVPESQKSNLLIVDAFTDKFNEDIEGSLRDFLKRKPYVIDRIAQKANDRHLYRQSAILLIYLMADLSPTVTKELWPLTLDELRPVYGDIGLSIDGF</sequence>
<dbReference type="PANTHER" id="PTHR41773">
    <property type="entry name" value="GTP PYROPHOSPHATASE-RELATED"/>
    <property type="match status" value="1"/>
</dbReference>
<keyword evidence="3" id="KW-1185">Reference proteome</keyword>
<dbReference type="InterPro" id="IPR007685">
    <property type="entry name" value="RelA_SpoT"/>
</dbReference>
<evidence type="ECO:0000313" key="3">
    <source>
        <dbReference type="Proteomes" id="UP000755654"/>
    </source>
</evidence>
<protein>
    <recommendedName>
        <fullName evidence="1">RelA/SpoT domain-containing protein</fullName>
    </recommendedName>
</protein>
<comment type="caution">
    <text evidence="2">The sequence shown here is derived from an EMBL/GenBank/DDBJ whole genome shotgun (WGS) entry which is preliminary data.</text>
</comment>
<dbReference type="Proteomes" id="UP000755654">
    <property type="component" value="Unassembled WGS sequence"/>
</dbReference>
<dbReference type="Gene3D" id="3.30.460.10">
    <property type="entry name" value="Beta Polymerase, domain 2"/>
    <property type="match status" value="1"/>
</dbReference>
<proteinExistence type="predicted"/>
<name>A0ABS5ZY18_9PROT</name>